<feature type="region of interest" description="Disordered" evidence="1">
    <location>
        <begin position="103"/>
        <end position="241"/>
    </location>
</feature>
<evidence type="ECO:0000313" key="3">
    <source>
        <dbReference type="EMBL" id="XCG62871.1"/>
    </source>
</evidence>
<evidence type="ECO:0000256" key="1">
    <source>
        <dbReference type="SAM" id="MobiDB-lite"/>
    </source>
</evidence>
<organism evidence="3">
    <name type="scientific">Nakamurella sp. A5-74</name>
    <dbReference type="NCBI Taxonomy" id="3158264"/>
    <lineage>
        <taxon>Bacteria</taxon>
        <taxon>Bacillati</taxon>
        <taxon>Actinomycetota</taxon>
        <taxon>Actinomycetes</taxon>
        <taxon>Nakamurellales</taxon>
        <taxon>Nakamurellaceae</taxon>
        <taxon>Nakamurella</taxon>
    </lineage>
</organism>
<feature type="compositionally biased region" description="Polar residues" evidence="1">
    <location>
        <begin position="127"/>
        <end position="136"/>
    </location>
</feature>
<proteinExistence type="predicted"/>
<accession>A0AAU8DM58</accession>
<reference evidence="3" key="1">
    <citation type="submission" date="2024-05" db="EMBL/GenBank/DDBJ databases">
        <authorList>
            <person name="Cai S.Y."/>
            <person name="Jin L.M."/>
            <person name="Li H.R."/>
        </authorList>
    </citation>
    <scope>NUCLEOTIDE SEQUENCE</scope>
    <source>
        <strain evidence="3">A5-74</strain>
    </source>
</reference>
<protein>
    <submittedName>
        <fullName evidence="3">Uncharacterized protein</fullName>
    </submittedName>
</protein>
<dbReference type="AlphaFoldDB" id="A0AAU8DM58"/>
<feature type="transmembrane region" description="Helical" evidence="2">
    <location>
        <begin position="18"/>
        <end position="39"/>
    </location>
</feature>
<sequence>MTTTGAGAGPVQASSTPWWLWITLGLLLIAGLVVAVVLMGRQHRQQALKEQQARERQLASAAETQSLIPMPPTPAPPTPPAGLGEYAEDPQRPILFSHRQAEQYTPPTDPIDSAPTQQIDPRGLPTQAINPQQPGSGSARKPMADPGPATGAWTPDFAPGQPPAGPGPGTQQFDPFADDADGSGDAGPAAGAVADPGPGTQQFDPFADESDPGQTSGSGADGNDELGPKHSADDWDTPPPR</sequence>
<feature type="compositionally biased region" description="Low complexity" evidence="1">
    <location>
        <begin position="186"/>
        <end position="199"/>
    </location>
</feature>
<gene>
    <name evidence="3" type="ORF">ABLG96_16850</name>
</gene>
<keyword evidence="2" id="KW-0472">Membrane</keyword>
<name>A0AAU8DM58_9ACTN</name>
<dbReference type="EMBL" id="CP159218">
    <property type="protein sequence ID" value="XCG62871.1"/>
    <property type="molecule type" value="Genomic_DNA"/>
</dbReference>
<evidence type="ECO:0000256" key="2">
    <source>
        <dbReference type="SAM" id="Phobius"/>
    </source>
</evidence>
<feature type="region of interest" description="Disordered" evidence="1">
    <location>
        <begin position="49"/>
        <end position="88"/>
    </location>
</feature>
<keyword evidence="2" id="KW-0812">Transmembrane</keyword>
<feature type="compositionally biased region" description="Pro residues" evidence="1">
    <location>
        <begin position="69"/>
        <end position="80"/>
    </location>
</feature>
<keyword evidence="2" id="KW-1133">Transmembrane helix</keyword>
<dbReference type="RefSeq" id="WP_353648486.1">
    <property type="nucleotide sequence ID" value="NZ_CP159218.1"/>
</dbReference>